<dbReference type="Proteomes" id="UP001177023">
    <property type="component" value="Unassembled WGS sequence"/>
</dbReference>
<evidence type="ECO:0000313" key="2">
    <source>
        <dbReference type="EMBL" id="CAJ0585993.1"/>
    </source>
</evidence>
<protein>
    <submittedName>
        <fullName evidence="2">Uncharacterized protein</fullName>
    </submittedName>
</protein>
<feature type="region of interest" description="Disordered" evidence="1">
    <location>
        <begin position="43"/>
        <end position="73"/>
    </location>
</feature>
<name>A0AA36GF23_9BILA</name>
<dbReference type="AlphaFoldDB" id="A0AA36GF23"/>
<dbReference type="EMBL" id="CATQJA010002707">
    <property type="protein sequence ID" value="CAJ0585993.1"/>
    <property type="molecule type" value="Genomic_DNA"/>
</dbReference>
<reference evidence="2" key="1">
    <citation type="submission" date="2023-06" db="EMBL/GenBank/DDBJ databases">
        <authorList>
            <person name="Delattre M."/>
        </authorList>
    </citation>
    <scope>NUCLEOTIDE SEQUENCE</scope>
    <source>
        <strain evidence="2">AF72</strain>
    </source>
</reference>
<sequence>MASSWPGKRCKSIGDLPDALLPSAGLFGRLRDRVKSSWALLPSRRRPSAVDCETHPMLPKKPAVETPAPRKTSVKEELVALKAAITRKLSLLPPCSPTLSSSSASSIDQYPEMSIDSQDDDGPGFPDFFIVDRSMLRQPI</sequence>
<organism evidence="2 3">
    <name type="scientific">Mesorhabditis spiculigera</name>
    <dbReference type="NCBI Taxonomy" id="96644"/>
    <lineage>
        <taxon>Eukaryota</taxon>
        <taxon>Metazoa</taxon>
        <taxon>Ecdysozoa</taxon>
        <taxon>Nematoda</taxon>
        <taxon>Chromadorea</taxon>
        <taxon>Rhabditida</taxon>
        <taxon>Rhabditina</taxon>
        <taxon>Rhabditomorpha</taxon>
        <taxon>Rhabditoidea</taxon>
        <taxon>Rhabditidae</taxon>
        <taxon>Mesorhabditinae</taxon>
        <taxon>Mesorhabditis</taxon>
    </lineage>
</organism>
<proteinExistence type="predicted"/>
<feature type="non-terminal residue" evidence="2">
    <location>
        <position position="140"/>
    </location>
</feature>
<evidence type="ECO:0000256" key="1">
    <source>
        <dbReference type="SAM" id="MobiDB-lite"/>
    </source>
</evidence>
<gene>
    <name evidence="2" type="ORF">MSPICULIGERA_LOCUS24001</name>
</gene>
<accession>A0AA36GF23</accession>
<keyword evidence="3" id="KW-1185">Reference proteome</keyword>
<comment type="caution">
    <text evidence="2">The sequence shown here is derived from an EMBL/GenBank/DDBJ whole genome shotgun (WGS) entry which is preliminary data.</text>
</comment>
<evidence type="ECO:0000313" key="3">
    <source>
        <dbReference type="Proteomes" id="UP001177023"/>
    </source>
</evidence>